<keyword evidence="2" id="KW-0802">TPR repeat</keyword>
<evidence type="ECO:0000313" key="3">
    <source>
        <dbReference type="EMBL" id="SMO41889.1"/>
    </source>
</evidence>
<accession>A0A521B484</accession>
<protein>
    <submittedName>
        <fullName evidence="3">Tetratricopeptide repeat-containing protein</fullName>
    </submittedName>
</protein>
<evidence type="ECO:0000256" key="2">
    <source>
        <dbReference type="ARBA" id="ARBA00022803"/>
    </source>
</evidence>
<organism evidence="3 4">
    <name type="scientific">Thalassovita litoralis</name>
    <dbReference type="NCBI Taxonomy" id="1010611"/>
    <lineage>
        <taxon>Bacteria</taxon>
        <taxon>Pseudomonadati</taxon>
        <taxon>Pseudomonadota</taxon>
        <taxon>Alphaproteobacteria</taxon>
        <taxon>Rhodobacterales</taxon>
        <taxon>Roseobacteraceae</taxon>
        <taxon>Thalassovita</taxon>
    </lineage>
</organism>
<dbReference type="PANTHER" id="PTHR44858">
    <property type="entry name" value="TETRATRICOPEPTIDE REPEAT PROTEIN 6"/>
    <property type="match status" value="1"/>
</dbReference>
<dbReference type="Gene3D" id="1.25.40.10">
    <property type="entry name" value="Tetratricopeptide repeat domain"/>
    <property type="match status" value="1"/>
</dbReference>
<dbReference type="Proteomes" id="UP000316030">
    <property type="component" value="Unassembled WGS sequence"/>
</dbReference>
<keyword evidence="1" id="KW-0677">Repeat</keyword>
<dbReference type="InterPro" id="IPR011990">
    <property type="entry name" value="TPR-like_helical_dom_sf"/>
</dbReference>
<sequence>MRGGLFIPAAQVTLDTVMSAKKLFLKPIVAASLLTVTFSLPLQAQETEDGGFPPDLPGMLEALKQADDPQAAKLADEIALRWEQSGSAAMDLLLKRAKDAAQRGDLDVAVDHLTALTDHAPDFAEGWHLRASVYFQKEQPGLALHDLEMTLHLNPNHFRALFGLGVILEQLDKPELAHEAYTLALRIYPHYEEAKAALARLTPDAKGREL</sequence>
<dbReference type="InterPro" id="IPR019734">
    <property type="entry name" value="TPR_rpt"/>
</dbReference>
<reference evidence="3 4" key="1">
    <citation type="submission" date="2017-05" db="EMBL/GenBank/DDBJ databases">
        <authorList>
            <person name="Varghese N."/>
            <person name="Submissions S."/>
        </authorList>
    </citation>
    <scope>NUCLEOTIDE SEQUENCE [LARGE SCALE GENOMIC DNA]</scope>
    <source>
        <strain evidence="3 4">DSM 29506</strain>
    </source>
</reference>
<evidence type="ECO:0000313" key="4">
    <source>
        <dbReference type="Proteomes" id="UP000316030"/>
    </source>
</evidence>
<name>A0A521B484_9RHOB</name>
<keyword evidence="4" id="KW-1185">Reference proteome</keyword>
<dbReference type="SUPFAM" id="SSF48452">
    <property type="entry name" value="TPR-like"/>
    <property type="match status" value="1"/>
</dbReference>
<dbReference type="EMBL" id="FXTO01000002">
    <property type="protein sequence ID" value="SMO41889.1"/>
    <property type="molecule type" value="Genomic_DNA"/>
</dbReference>
<dbReference type="AlphaFoldDB" id="A0A521B484"/>
<dbReference type="InterPro" id="IPR050498">
    <property type="entry name" value="Ycf3"/>
</dbReference>
<proteinExistence type="predicted"/>
<evidence type="ECO:0000256" key="1">
    <source>
        <dbReference type="ARBA" id="ARBA00022737"/>
    </source>
</evidence>
<dbReference type="Pfam" id="PF13432">
    <property type="entry name" value="TPR_16"/>
    <property type="match status" value="1"/>
</dbReference>
<dbReference type="PANTHER" id="PTHR44858:SF1">
    <property type="entry name" value="UDP-N-ACETYLGLUCOSAMINE--PEPTIDE N-ACETYLGLUCOSAMINYLTRANSFERASE SPINDLY-RELATED"/>
    <property type="match status" value="1"/>
</dbReference>
<dbReference type="SMART" id="SM00028">
    <property type="entry name" value="TPR"/>
    <property type="match status" value="3"/>
</dbReference>
<gene>
    <name evidence="3" type="ORF">SAMN06265173_10290</name>
</gene>